<reference evidence="1" key="1">
    <citation type="journal article" date="2012" name="PLoS ONE">
        <title>Gene sets for utilization of primary and secondary nutrition supplies in the distal gut of endangered iberian lynx.</title>
        <authorList>
            <person name="Alcaide M."/>
            <person name="Messina E."/>
            <person name="Richter M."/>
            <person name="Bargiela R."/>
            <person name="Peplies J."/>
            <person name="Huws S.A."/>
            <person name="Newbold C.J."/>
            <person name="Golyshin P.N."/>
            <person name="Simon M.A."/>
            <person name="Lopez G."/>
            <person name="Yakimov M.M."/>
            <person name="Ferrer M."/>
        </authorList>
    </citation>
    <scope>NUCLEOTIDE SEQUENCE</scope>
</reference>
<sequence length="54" mass="6083">AVCPLVSIICQLLLLGVVDTEQDGWLFILKGRLFRHRMKYDKSEEVANFCGAVS</sequence>
<dbReference type="EMBL" id="AMCI01008182">
    <property type="protein sequence ID" value="EJW91436.1"/>
    <property type="molecule type" value="Genomic_DNA"/>
</dbReference>
<accession>J9F948</accession>
<name>J9F948_9ZZZZ</name>
<protein>
    <submittedName>
        <fullName evidence="1">Uncharacterized protein</fullName>
    </submittedName>
</protein>
<feature type="non-terminal residue" evidence="1">
    <location>
        <position position="1"/>
    </location>
</feature>
<comment type="caution">
    <text evidence="1">The sequence shown here is derived from an EMBL/GenBank/DDBJ whole genome shotgun (WGS) entry which is preliminary data.</text>
</comment>
<dbReference type="AlphaFoldDB" id="J9F948"/>
<gene>
    <name evidence="1" type="ORF">EVA_20457</name>
</gene>
<evidence type="ECO:0000313" key="1">
    <source>
        <dbReference type="EMBL" id="EJW91436.1"/>
    </source>
</evidence>
<proteinExistence type="predicted"/>
<organism evidence="1">
    <name type="scientific">gut metagenome</name>
    <dbReference type="NCBI Taxonomy" id="749906"/>
    <lineage>
        <taxon>unclassified sequences</taxon>
        <taxon>metagenomes</taxon>
        <taxon>organismal metagenomes</taxon>
    </lineage>
</organism>